<dbReference type="AlphaFoldDB" id="A0A9P7DLR2"/>
<dbReference type="OrthoDB" id="2692158at2759"/>
<evidence type="ECO:0000313" key="1">
    <source>
        <dbReference type="EMBL" id="KAG1797974.1"/>
    </source>
</evidence>
<sequence length="181" mass="19639">MNSVPDPLVDTLQALGEEPRHPEQPHGPSETHVMGVQQVIIAAIHATDLTLGLRHIPAGFLVVVKTNGAECQTSNKPVHVDQAVVEWNEPILLHIHRAALLAIKTSALPLAGNTDAGDLGQEQPAAFVLPLLLNQLAKRAKWCLHMDDLHALEEVISLPYNALGYYNAMLRTRIVVTTAAQ</sequence>
<organism evidence="1 2">
    <name type="scientific">Suillus subaureus</name>
    <dbReference type="NCBI Taxonomy" id="48587"/>
    <lineage>
        <taxon>Eukaryota</taxon>
        <taxon>Fungi</taxon>
        <taxon>Dikarya</taxon>
        <taxon>Basidiomycota</taxon>
        <taxon>Agaricomycotina</taxon>
        <taxon>Agaricomycetes</taxon>
        <taxon>Agaricomycetidae</taxon>
        <taxon>Boletales</taxon>
        <taxon>Suillineae</taxon>
        <taxon>Suillaceae</taxon>
        <taxon>Suillus</taxon>
    </lineage>
</organism>
<protein>
    <submittedName>
        <fullName evidence="1">Uncharacterized protein</fullName>
    </submittedName>
</protein>
<dbReference type="Proteomes" id="UP000807769">
    <property type="component" value="Unassembled WGS sequence"/>
</dbReference>
<dbReference type="EMBL" id="JABBWG010000191">
    <property type="protein sequence ID" value="KAG1797974.1"/>
    <property type="molecule type" value="Genomic_DNA"/>
</dbReference>
<keyword evidence="2" id="KW-1185">Reference proteome</keyword>
<dbReference type="GeneID" id="64635395"/>
<gene>
    <name evidence="1" type="ORF">BJ212DRAFT_1488764</name>
</gene>
<comment type="caution">
    <text evidence="1">The sequence shown here is derived from an EMBL/GenBank/DDBJ whole genome shotgun (WGS) entry which is preliminary data.</text>
</comment>
<proteinExistence type="predicted"/>
<name>A0A9P7DLR2_9AGAM</name>
<evidence type="ECO:0000313" key="2">
    <source>
        <dbReference type="Proteomes" id="UP000807769"/>
    </source>
</evidence>
<accession>A0A9P7DLR2</accession>
<reference evidence="1" key="1">
    <citation type="journal article" date="2020" name="New Phytol.">
        <title>Comparative genomics reveals dynamic genome evolution in host specialist ectomycorrhizal fungi.</title>
        <authorList>
            <person name="Lofgren L.A."/>
            <person name="Nguyen N.H."/>
            <person name="Vilgalys R."/>
            <person name="Ruytinx J."/>
            <person name="Liao H.L."/>
            <person name="Branco S."/>
            <person name="Kuo A."/>
            <person name="LaButti K."/>
            <person name="Lipzen A."/>
            <person name="Andreopoulos W."/>
            <person name="Pangilinan J."/>
            <person name="Riley R."/>
            <person name="Hundley H."/>
            <person name="Na H."/>
            <person name="Barry K."/>
            <person name="Grigoriev I.V."/>
            <person name="Stajich J.E."/>
            <person name="Kennedy P.G."/>
        </authorList>
    </citation>
    <scope>NUCLEOTIDE SEQUENCE</scope>
    <source>
        <strain evidence="1">MN1</strain>
    </source>
</reference>
<dbReference type="RefSeq" id="XP_041185552.1">
    <property type="nucleotide sequence ID" value="XM_041341379.1"/>
</dbReference>